<name>A0A7S3JQ39_9STRA</name>
<dbReference type="Pfam" id="PF20479">
    <property type="entry name" value="TMEM128"/>
    <property type="match status" value="1"/>
</dbReference>
<gene>
    <name evidence="2" type="ORF">ALAG00032_LOCUS52</name>
</gene>
<keyword evidence="1" id="KW-1133">Transmembrane helix</keyword>
<organism evidence="2">
    <name type="scientific">Aureoumbra lagunensis</name>
    <dbReference type="NCBI Taxonomy" id="44058"/>
    <lineage>
        <taxon>Eukaryota</taxon>
        <taxon>Sar</taxon>
        <taxon>Stramenopiles</taxon>
        <taxon>Ochrophyta</taxon>
        <taxon>Pelagophyceae</taxon>
        <taxon>Pelagomonadales</taxon>
        <taxon>Aureoumbra</taxon>
    </lineage>
</organism>
<evidence type="ECO:0008006" key="3">
    <source>
        <dbReference type="Google" id="ProtNLM"/>
    </source>
</evidence>
<protein>
    <recommendedName>
        <fullName evidence="3">Transmembrane protein</fullName>
    </recommendedName>
</protein>
<feature type="transmembrane region" description="Helical" evidence="1">
    <location>
        <begin position="129"/>
        <end position="152"/>
    </location>
</feature>
<feature type="transmembrane region" description="Helical" evidence="1">
    <location>
        <begin position="28"/>
        <end position="51"/>
    </location>
</feature>
<dbReference type="PANTHER" id="PTHR31134:SF1">
    <property type="entry name" value="TRANSMEMBRANE PROTEIN 128"/>
    <property type="match status" value="1"/>
</dbReference>
<dbReference type="EMBL" id="HBIJ01000073">
    <property type="protein sequence ID" value="CAE0359324.1"/>
    <property type="molecule type" value="Transcribed_RNA"/>
</dbReference>
<feature type="transmembrane region" description="Helical" evidence="1">
    <location>
        <begin position="103"/>
        <end position="123"/>
    </location>
</feature>
<evidence type="ECO:0000256" key="1">
    <source>
        <dbReference type="SAM" id="Phobius"/>
    </source>
</evidence>
<dbReference type="InterPro" id="IPR033579">
    <property type="entry name" value="TMEM128"/>
</dbReference>
<proteinExistence type="predicted"/>
<keyword evidence="1" id="KW-0472">Membrane</keyword>
<evidence type="ECO:0000313" key="2">
    <source>
        <dbReference type="EMBL" id="CAE0359324.1"/>
    </source>
</evidence>
<accession>A0A7S3JQ39</accession>
<reference evidence="2" key="1">
    <citation type="submission" date="2021-01" db="EMBL/GenBank/DDBJ databases">
        <authorList>
            <person name="Corre E."/>
            <person name="Pelletier E."/>
            <person name="Niang G."/>
            <person name="Scheremetjew M."/>
            <person name="Finn R."/>
            <person name="Kale V."/>
            <person name="Holt S."/>
            <person name="Cochrane G."/>
            <person name="Meng A."/>
            <person name="Brown T."/>
            <person name="Cohen L."/>
        </authorList>
    </citation>
    <scope>NUCLEOTIDE SEQUENCE</scope>
    <source>
        <strain evidence="2">CCMP1510</strain>
    </source>
</reference>
<dbReference type="PANTHER" id="PTHR31134">
    <property type="entry name" value="TRANSMEMBRANE PROTEIN 128"/>
    <property type="match status" value="1"/>
</dbReference>
<feature type="transmembrane region" description="Helical" evidence="1">
    <location>
        <begin position="71"/>
        <end position="91"/>
    </location>
</feature>
<dbReference type="AlphaFoldDB" id="A0A7S3JQ39"/>
<sequence length="156" mass="17761">MGVTQRYQRVPTGEEEEKRNVRKRRAEAAELIATKIQAVVWVVVGGFVVYHTNMPYVLLQDPSVHRFWLNIAAATFAINAVLCSYLTLWLPYVARIDIEWNIYCPRIIPTMTAVGLICAFSLIRGLWPVWGLLTPLILAITFMACIMLLHFVPAPF</sequence>
<keyword evidence="1" id="KW-0812">Transmembrane</keyword>